<keyword evidence="2" id="KW-0547">Nucleotide-binding</keyword>
<reference evidence="7 8" key="1">
    <citation type="journal article" date="2015" name="Nature">
        <title>rRNA introns, odd ribosomes, and small enigmatic genomes across a large radiation of phyla.</title>
        <authorList>
            <person name="Brown C.T."/>
            <person name="Hug L.A."/>
            <person name="Thomas B.C."/>
            <person name="Sharon I."/>
            <person name="Castelle C.J."/>
            <person name="Singh A."/>
            <person name="Wilkins M.J."/>
            <person name="Williams K.H."/>
            <person name="Banfield J.F."/>
        </authorList>
    </citation>
    <scope>NUCLEOTIDE SEQUENCE [LARGE SCALE GENOMIC DNA]</scope>
</reference>
<evidence type="ECO:0000313" key="7">
    <source>
        <dbReference type="EMBL" id="KKS12805.1"/>
    </source>
</evidence>
<dbReference type="Proteomes" id="UP000034299">
    <property type="component" value="Unassembled WGS sequence"/>
</dbReference>
<keyword evidence="1 7" id="KW-0436">Ligase</keyword>
<evidence type="ECO:0000256" key="2">
    <source>
        <dbReference type="ARBA" id="ARBA00022741"/>
    </source>
</evidence>
<protein>
    <submittedName>
        <fullName evidence="7">Valine-tRNA ligase</fullName>
    </submittedName>
</protein>
<feature type="non-terminal residue" evidence="7">
    <location>
        <position position="1"/>
    </location>
</feature>
<dbReference type="InterPro" id="IPR013155">
    <property type="entry name" value="M/V/L/I-tRNA-synth_anticd-bd"/>
</dbReference>
<evidence type="ECO:0000256" key="5">
    <source>
        <dbReference type="ARBA" id="ARBA00023146"/>
    </source>
</evidence>
<evidence type="ECO:0000256" key="4">
    <source>
        <dbReference type="ARBA" id="ARBA00022917"/>
    </source>
</evidence>
<feature type="domain" description="Methionyl/Valyl/Leucyl/Isoleucyl-tRNA synthetase anticodon-binding" evidence="6">
    <location>
        <begin position="7"/>
        <end position="55"/>
    </location>
</feature>
<dbReference type="Gene3D" id="1.10.730.10">
    <property type="entry name" value="Isoleucyl-tRNA Synthetase, Domain 1"/>
    <property type="match status" value="1"/>
</dbReference>
<dbReference type="AlphaFoldDB" id="A0A0G0WIV8"/>
<evidence type="ECO:0000259" key="6">
    <source>
        <dbReference type="Pfam" id="PF08264"/>
    </source>
</evidence>
<keyword evidence="5" id="KW-0030">Aminoacyl-tRNA synthetase</keyword>
<dbReference type="GO" id="GO:0005524">
    <property type="term" value="F:ATP binding"/>
    <property type="evidence" value="ECO:0007669"/>
    <property type="project" value="UniProtKB-KW"/>
</dbReference>
<dbReference type="GO" id="GO:0006418">
    <property type="term" value="P:tRNA aminoacylation for protein translation"/>
    <property type="evidence" value="ECO:0007669"/>
    <property type="project" value="InterPro"/>
</dbReference>
<dbReference type="EMBL" id="LCBP01000022">
    <property type="protein sequence ID" value="KKS12805.1"/>
    <property type="molecule type" value="Genomic_DNA"/>
</dbReference>
<sequence>PEATAKEKAASQAVLHKVLIDSLKLLHPFMPFVTEAVYQMMPNKEKKFLIIENWPV</sequence>
<keyword evidence="3" id="KW-0067">ATP-binding</keyword>
<evidence type="ECO:0000256" key="1">
    <source>
        <dbReference type="ARBA" id="ARBA00022598"/>
    </source>
</evidence>
<proteinExistence type="predicted"/>
<gene>
    <name evidence="7" type="ORF">UU69_C0022G0001</name>
</gene>
<name>A0A0G0WIV8_9BACT</name>
<organism evidence="7 8">
    <name type="scientific">Candidatus Magasanikbacteria bacterium GW2011_GWA2_41_55</name>
    <dbReference type="NCBI Taxonomy" id="1619038"/>
    <lineage>
        <taxon>Bacteria</taxon>
        <taxon>Candidatus Magasanikiibacteriota</taxon>
    </lineage>
</organism>
<evidence type="ECO:0000313" key="8">
    <source>
        <dbReference type="Proteomes" id="UP000034299"/>
    </source>
</evidence>
<dbReference type="InterPro" id="IPR009080">
    <property type="entry name" value="tRNAsynth_Ia_anticodon-bd"/>
</dbReference>
<accession>A0A0G0WIV8</accession>
<comment type="caution">
    <text evidence="7">The sequence shown here is derived from an EMBL/GenBank/DDBJ whole genome shotgun (WGS) entry which is preliminary data.</text>
</comment>
<evidence type="ECO:0000256" key="3">
    <source>
        <dbReference type="ARBA" id="ARBA00022840"/>
    </source>
</evidence>
<keyword evidence="4" id="KW-0648">Protein biosynthesis</keyword>
<dbReference type="GO" id="GO:0004812">
    <property type="term" value="F:aminoacyl-tRNA ligase activity"/>
    <property type="evidence" value="ECO:0007669"/>
    <property type="project" value="UniProtKB-KW"/>
</dbReference>
<dbReference type="Pfam" id="PF08264">
    <property type="entry name" value="Anticodon_1"/>
    <property type="match status" value="1"/>
</dbReference>
<dbReference type="SUPFAM" id="SSF47323">
    <property type="entry name" value="Anticodon-binding domain of a subclass of class I aminoacyl-tRNA synthetases"/>
    <property type="match status" value="1"/>
</dbReference>
<dbReference type="PATRIC" id="fig|1619038.3.peg.426"/>